<gene>
    <name evidence="1" type="ORF">BV22DRAFT_737644</name>
</gene>
<accession>A0ACB8B7U5</accession>
<name>A0ACB8B7U5_9AGAM</name>
<proteinExistence type="predicted"/>
<reference evidence="1" key="1">
    <citation type="journal article" date="2021" name="New Phytol.">
        <title>Evolutionary innovations through gain and loss of genes in the ectomycorrhizal Boletales.</title>
        <authorList>
            <person name="Wu G."/>
            <person name="Miyauchi S."/>
            <person name="Morin E."/>
            <person name="Kuo A."/>
            <person name="Drula E."/>
            <person name="Varga T."/>
            <person name="Kohler A."/>
            <person name="Feng B."/>
            <person name="Cao Y."/>
            <person name="Lipzen A."/>
            <person name="Daum C."/>
            <person name="Hundley H."/>
            <person name="Pangilinan J."/>
            <person name="Johnson J."/>
            <person name="Barry K."/>
            <person name="LaButti K."/>
            <person name="Ng V."/>
            <person name="Ahrendt S."/>
            <person name="Min B."/>
            <person name="Choi I.G."/>
            <person name="Park H."/>
            <person name="Plett J.M."/>
            <person name="Magnuson J."/>
            <person name="Spatafora J.W."/>
            <person name="Nagy L.G."/>
            <person name="Henrissat B."/>
            <person name="Grigoriev I.V."/>
            <person name="Yang Z.L."/>
            <person name="Xu J."/>
            <person name="Martin F.M."/>
        </authorList>
    </citation>
    <scope>NUCLEOTIDE SEQUENCE</scope>
    <source>
        <strain evidence="1">KUC20120723A-06</strain>
    </source>
</reference>
<sequence length="175" mass="19783">MEIDNMGKIWCSYPPKGTVWSQPGEKYRSRYGLGMRTRFHDTLKSIQMDVNPILCTHVYVQTHHAFTNLCCDPAPSRHHGGLNSQSPHVLFTSNSVHFTARTGYSLLQTHVNLTEVSIPGLRMYLFISSSVHCTACHRVFPPAIRLPVQLSGVMDNPCFRSIIPVKVLRLHYSSC</sequence>
<evidence type="ECO:0000313" key="2">
    <source>
        <dbReference type="Proteomes" id="UP000790709"/>
    </source>
</evidence>
<organism evidence="1 2">
    <name type="scientific">Leucogyrophana mollusca</name>
    <dbReference type="NCBI Taxonomy" id="85980"/>
    <lineage>
        <taxon>Eukaryota</taxon>
        <taxon>Fungi</taxon>
        <taxon>Dikarya</taxon>
        <taxon>Basidiomycota</taxon>
        <taxon>Agaricomycotina</taxon>
        <taxon>Agaricomycetes</taxon>
        <taxon>Agaricomycetidae</taxon>
        <taxon>Boletales</taxon>
        <taxon>Boletales incertae sedis</taxon>
        <taxon>Leucogyrophana</taxon>
    </lineage>
</organism>
<dbReference type="Proteomes" id="UP000790709">
    <property type="component" value="Unassembled WGS sequence"/>
</dbReference>
<comment type="caution">
    <text evidence="1">The sequence shown here is derived from an EMBL/GenBank/DDBJ whole genome shotgun (WGS) entry which is preliminary data.</text>
</comment>
<keyword evidence="2" id="KW-1185">Reference proteome</keyword>
<dbReference type="EMBL" id="MU266531">
    <property type="protein sequence ID" value="KAH7921334.1"/>
    <property type="molecule type" value="Genomic_DNA"/>
</dbReference>
<evidence type="ECO:0000313" key="1">
    <source>
        <dbReference type="EMBL" id="KAH7921334.1"/>
    </source>
</evidence>
<protein>
    <submittedName>
        <fullName evidence="1">Uncharacterized protein</fullName>
    </submittedName>
</protein>